<dbReference type="PROSITE" id="PS51257">
    <property type="entry name" value="PROKAR_LIPOPROTEIN"/>
    <property type="match status" value="1"/>
</dbReference>
<evidence type="ECO:0000256" key="1">
    <source>
        <dbReference type="SAM" id="SignalP"/>
    </source>
</evidence>
<keyword evidence="3" id="KW-1185">Reference proteome</keyword>
<evidence type="ECO:0000313" key="2">
    <source>
        <dbReference type="EMBL" id="QCI58379.2"/>
    </source>
</evidence>
<feature type="signal peptide" evidence="1">
    <location>
        <begin position="1"/>
        <end position="26"/>
    </location>
</feature>
<gene>
    <name evidence="2" type="ORF">EIO64_03315</name>
</gene>
<evidence type="ECO:0000313" key="3">
    <source>
        <dbReference type="Proteomes" id="UP000298642"/>
    </source>
</evidence>
<organism evidence="2 3">
    <name type="scientific">Dysosmobacter welbionis</name>
    <dbReference type="NCBI Taxonomy" id="2093857"/>
    <lineage>
        <taxon>Bacteria</taxon>
        <taxon>Bacillati</taxon>
        <taxon>Bacillota</taxon>
        <taxon>Clostridia</taxon>
        <taxon>Eubacteriales</taxon>
        <taxon>Oscillospiraceae</taxon>
        <taxon>Dysosmobacter</taxon>
    </lineage>
</organism>
<dbReference type="Proteomes" id="UP000298642">
    <property type="component" value="Chromosome"/>
</dbReference>
<keyword evidence="1" id="KW-0732">Signal</keyword>
<sequence length="234" mass="25785">MRRCRFACVGALLLALLLTGCGKAGTAPEDGGADFSETEQVETPEAADALTVKEIAQVNEAFAPFKERENVSYVNSVCSFFTSYYERPEDLDLVEFLRYMGIGGTVEDEAEFQALKGAGGWPFQGVDSLDRMPVPIHRYRRTELDAYLEEHADITTADLTNVPESSGELVYLPETDAFYNFTSDAGPGMFICEAGRWEGKLLVLTGGGKELTLEAAEDGRYLFRSFLPLEEAEI</sequence>
<dbReference type="AlphaFoldDB" id="A0A856HX75"/>
<dbReference type="RefSeq" id="WP_158629684.1">
    <property type="nucleotide sequence ID" value="NZ_CP034413.3"/>
</dbReference>
<protein>
    <submittedName>
        <fullName evidence="2">Uncharacterized protein</fullName>
    </submittedName>
</protein>
<accession>A0A856HX75</accession>
<dbReference type="KEGG" id="obj:EIO64_03315"/>
<name>A0A856HX75_9FIRM</name>
<dbReference type="EMBL" id="CP034413">
    <property type="protein sequence ID" value="QCI58379.2"/>
    <property type="molecule type" value="Genomic_DNA"/>
</dbReference>
<proteinExistence type="predicted"/>
<feature type="chain" id="PRO_5032704478" evidence="1">
    <location>
        <begin position="27"/>
        <end position="234"/>
    </location>
</feature>
<reference evidence="3" key="1">
    <citation type="submission" date="2018-12" db="EMBL/GenBank/DDBJ databases">
        <title>Dusodibacter welbiota gen. nov., sp. nov., isolated from human faeces and emended description of the Oscillibacter genus.</title>
        <authorList>
            <person name="Le Roy T."/>
            <person name="Van der Smissen P."/>
            <person name="Delzenne N."/>
            <person name="Muccioli G."/>
            <person name="Collet J.F."/>
            <person name="Cani P.D."/>
        </authorList>
    </citation>
    <scope>NUCLEOTIDE SEQUENCE [LARGE SCALE GENOMIC DNA]</scope>
    <source>
        <strain evidence="3">J115</strain>
    </source>
</reference>